<gene>
    <name evidence="1" type="ORF">I2I01_17675</name>
</gene>
<accession>A0A931BNE3</accession>
<name>A0A931BNE3_9BACT</name>
<comment type="caution">
    <text evidence="1">The sequence shown here is derived from an EMBL/GenBank/DDBJ whole genome shotgun (WGS) entry which is preliminary data.</text>
</comment>
<evidence type="ECO:0000313" key="1">
    <source>
        <dbReference type="EMBL" id="MBF9143478.1"/>
    </source>
</evidence>
<dbReference type="AlphaFoldDB" id="A0A931BNE3"/>
<keyword evidence="2" id="KW-1185">Reference proteome</keyword>
<reference evidence="1 2" key="1">
    <citation type="submission" date="2020-11" db="EMBL/GenBank/DDBJ databases">
        <authorList>
            <person name="Kim M.K."/>
        </authorList>
    </citation>
    <scope>NUCLEOTIDE SEQUENCE [LARGE SCALE GENOMIC DNA]</scope>
    <source>
        <strain evidence="1 2">BT439</strain>
    </source>
</reference>
<evidence type="ECO:0000313" key="2">
    <source>
        <dbReference type="Proteomes" id="UP000645610"/>
    </source>
</evidence>
<protein>
    <submittedName>
        <fullName evidence="1">Uncharacterized protein</fullName>
    </submittedName>
</protein>
<proteinExistence type="predicted"/>
<sequence>MVVLALSVLLGSTATTPKTPPRAMAAAGQTVWVILTPVKADKRTQYERFVNEIFWPCAAKVGAADQQAFHHTRVLNPTKPQADGTYAYMFIMDPVQKGADYEVESLLKKAYGPAKATEYYKLYTECMAGEQKIYSSTQTQY</sequence>
<dbReference type="EMBL" id="JADQDP010000004">
    <property type="protein sequence ID" value="MBF9143478.1"/>
    <property type="molecule type" value="Genomic_DNA"/>
</dbReference>
<organism evidence="1 2">
    <name type="scientific">Hymenobacter properus</name>
    <dbReference type="NCBI Taxonomy" id="2791026"/>
    <lineage>
        <taxon>Bacteria</taxon>
        <taxon>Pseudomonadati</taxon>
        <taxon>Bacteroidota</taxon>
        <taxon>Cytophagia</taxon>
        <taxon>Cytophagales</taxon>
        <taxon>Hymenobacteraceae</taxon>
        <taxon>Hymenobacter</taxon>
    </lineage>
</organism>
<dbReference type="Proteomes" id="UP000645610">
    <property type="component" value="Unassembled WGS sequence"/>
</dbReference>